<name>A0A1H8UMA7_9RHOB</name>
<dbReference type="PANTHER" id="PTHR35790">
    <property type="entry name" value="HTH-TYPE TRANSCRIPTIONAL REGULATOR PCHR"/>
    <property type="match status" value="1"/>
</dbReference>
<dbReference type="InterPro" id="IPR000835">
    <property type="entry name" value="HTH_MarR-typ"/>
</dbReference>
<gene>
    <name evidence="5" type="ORF">SAMN04490248_12111</name>
</gene>
<organism evidence="5 6">
    <name type="scientific">Salinihabitans flavidus</name>
    <dbReference type="NCBI Taxonomy" id="569882"/>
    <lineage>
        <taxon>Bacteria</taxon>
        <taxon>Pseudomonadati</taxon>
        <taxon>Pseudomonadota</taxon>
        <taxon>Alphaproteobacteria</taxon>
        <taxon>Rhodobacterales</taxon>
        <taxon>Roseobacteraceae</taxon>
        <taxon>Salinihabitans</taxon>
    </lineage>
</organism>
<dbReference type="SMART" id="SM00347">
    <property type="entry name" value="HTH_MARR"/>
    <property type="match status" value="1"/>
</dbReference>
<dbReference type="InterPro" id="IPR036390">
    <property type="entry name" value="WH_DNA-bd_sf"/>
</dbReference>
<dbReference type="EMBL" id="FODS01000021">
    <property type="protein sequence ID" value="SEP04360.1"/>
    <property type="molecule type" value="Genomic_DNA"/>
</dbReference>
<evidence type="ECO:0000256" key="3">
    <source>
        <dbReference type="ARBA" id="ARBA00023163"/>
    </source>
</evidence>
<dbReference type="InterPro" id="IPR036388">
    <property type="entry name" value="WH-like_DNA-bd_sf"/>
</dbReference>
<dbReference type="PANTHER" id="PTHR35790:SF4">
    <property type="entry name" value="HTH-TYPE TRANSCRIPTIONAL REGULATOR PCHR"/>
    <property type="match status" value="1"/>
</dbReference>
<evidence type="ECO:0000313" key="6">
    <source>
        <dbReference type="Proteomes" id="UP000198893"/>
    </source>
</evidence>
<keyword evidence="2 5" id="KW-0238">DNA-binding</keyword>
<evidence type="ECO:0000259" key="4">
    <source>
        <dbReference type="PROSITE" id="PS50995"/>
    </source>
</evidence>
<protein>
    <submittedName>
        <fullName evidence="5">DNA-binding transcriptional regulator, MarR family</fullName>
    </submittedName>
</protein>
<proteinExistence type="predicted"/>
<feature type="domain" description="HTH marR-type" evidence="4">
    <location>
        <begin position="25"/>
        <end position="159"/>
    </location>
</feature>
<reference evidence="5 6" key="1">
    <citation type="submission" date="2016-10" db="EMBL/GenBank/DDBJ databases">
        <authorList>
            <person name="de Groot N.N."/>
        </authorList>
    </citation>
    <scope>NUCLEOTIDE SEQUENCE [LARGE SCALE GENOMIC DNA]</scope>
    <source>
        <strain evidence="5 6">DSM 27842</strain>
    </source>
</reference>
<evidence type="ECO:0000256" key="2">
    <source>
        <dbReference type="ARBA" id="ARBA00023125"/>
    </source>
</evidence>
<dbReference type="PROSITE" id="PS50995">
    <property type="entry name" value="HTH_MARR_2"/>
    <property type="match status" value="1"/>
</dbReference>
<keyword evidence="3" id="KW-0804">Transcription</keyword>
<keyword evidence="6" id="KW-1185">Reference proteome</keyword>
<evidence type="ECO:0000313" key="5">
    <source>
        <dbReference type="EMBL" id="SEP04360.1"/>
    </source>
</evidence>
<dbReference type="RefSeq" id="WP_093119709.1">
    <property type="nucleotide sequence ID" value="NZ_FODS01000021.1"/>
</dbReference>
<dbReference type="InterPro" id="IPR052067">
    <property type="entry name" value="Metal_resp_HTH_trans_reg"/>
</dbReference>
<dbReference type="Proteomes" id="UP000198893">
    <property type="component" value="Unassembled WGS sequence"/>
</dbReference>
<dbReference type="GO" id="GO:0003677">
    <property type="term" value="F:DNA binding"/>
    <property type="evidence" value="ECO:0007669"/>
    <property type="project" value="UniProtKB-KW"/>
</dbReference>
<dbReference type="OrthoDB" id="8906692at2"/>
<dbReference type="GO" id="GO:0003700">
    <property type="term" value="F:DNA-binding transcription factor activity"/>
    <property type="evidence" value="ECO:0007669"/>
    <property type="project" value="InterPro"/>
</dbReference>
<keyword evidence="1" id="KW-0805">Transcription regulation</keyword>
<accession>A0A1H8UMA7</accession>
<dbReference type="STRING" id="569882.SAMN04490248_12111"/>
<dbReference type="Gene3D" id="1.10.10.10">
    <property type="entry name" value="Winged helix-like DNA-binding domain superfamily/Winged helix DNA-binding domain"/>
    <property type="match status" value="1"/>
</dbReference>
<evidence type="ECO:0000256" key="1">
    <source>
        <dbReference type="ARBA" id="ARBA00023015"/>
    </source>
</evidence>
<sequence>MDKQDNQSTCPWTDLDPSGEGLVVHDFLTTRLSALMSALRRQLTMPYASEFDLSVSEWRILSLVAHAGTLPFSKLVVQSTSDKALVSRTIRLLQNRNLIEIGPESESTRKRIACSITPEGQALYDKVIVIARRRQAEIICSLTREERETLFTAVTKLQRVLEE</sequence>
<dbReference type="SUPFAM" id="SSF46785">
    <property type="entry name" value="Winged helix' DNA-binding domain"/>
    <property type="match status" value="1"/>
</dbReference>
<dbReference type="AlphaFoldDB" id="A0A1H8UMA7"/>